<feature type="transmembrane region" description="Helical" evidence="1">
    <location>
        <begin position="182"/>
        <end position="201"/>
    </location>
</feature>
<evidence type="ECO:0000313" key="3">
    <source>
        <dbReference type="Proteomes" id="UP001189429"/>
    </source>
</evidence>
<keyword evidence="1" id="KW-0472">Membrane</keyword>
<keyword evidence="3" id="KW-1185">Reference proteome</keyword>
<protein>
    <submittedName>
        <fullName evidence="2">Uncharacterized protein</fullName>
    </submittedName>
</protein>
<feature type="transmembrane region" description="Helical" evidence="1">
    <location>
        <begin position="135"/>
        <end position="156"/>
    </location>
</feature>
<proteinExistence type="predicted"/>
<evidence type="ECO:0000256" key="1">
    <source>
        <dbReference type="SAM" id="Phobius"/>
    </source>
</evidence>
<organism evidence="2 3">
    <name type="scientific">Prorocentrum cordatum</name>
    <dbReference type="NCBI Taxonomy" id="2364126"/>
    <lineage>
        <taxon>Eukaryota</taxon>
        <taxon>Sar</taxon>
        <taxon>Alveolata</taxon>
        <taxon>Dinophyceae</taxon>
        <taxon>Prorocentrales</taxon>
        <taxon>Prorocentraceae</taxon>
        <taxon>Prorocentrum</taxon>
    </lineage>
</organism>
<keyword evidence="1" id="KW-0812">Transmembrane</keyword>
<keyword evidence="1" id="KW-1133">Transmembrane helix</keyword>
<dbReference type="Proteomes" id="UP001189429">
    <property type="component" value="Unassembled WGS sequence"/>
</dbReference>
<name>A0ABN9UY91_9DINO</name>
<feature type="transmembrane region" description="Helical" evidence="1">
    <location>
        <begin position="65"/>
        <end position="84"/>
    </location>
</feature>
<feature type="transmembrane region" description="Helical" evidence="1">
    <location>
        <begin position="90"/>
        <end position="106"/>
    </location>
</feature>
<evidence type="ECO:0000313" key="2">
    <source>
        <dbReference type="EMBL" id="CAK0865251.1"/>
    </source>
</evidence>
<reference evidence="2" key="1">
    <citation type="submission" date="2023-10" db="EMBL/GenBank/DDBJ databases">
        <authorList>
            <person name="Chen Y."/>
            <person name="Shah S."/>
            <person name="Dougan E. K."/>
            <person name="Thang M."/>
            <person name="Chan C."/>
        </authorList>
    </citation>
    <scope>NUCLEOTIDE SEQUENCE [LARGE SCALE GENOMIC DNA]</scope>
</reference>
<comment type="caution">
    <text evidence="2">The sequence shown here is derived from an EMBL/GenBank/DDBJ whole genome shotgun (WGS) entry which is preliminary data.</text>
</comment>
<dbReference type="EMBL" id="CAUYUJ010016431">
    <property type="protein sequence ID" value="CAK0865251.1"/>
    <property type="molecule type" value="Genomic_DNA"/>
</dbReference>
<feature type="transmembrane region" description="Helical" evidence="1">
    <location>
        <begin position="12"/>
        <end position="30"/>
    </location>
</feature>
<sequence length="222" mass="24606">MVGESFPVLPAWFFYIYHVIGGWIIGRTVTFCPHPIPVLTVAFGIQGLIEHYADKFPTVAKLNAPLTLVLLGFLGYWLYTLFAISTAPHWVLWAAIAIYLAVVGIAKTMELGFPKDTVEEQVSALKDPNYNFWHFWLHNFFTAFFLFLSATCPGVFPKDALIDFGGTALAEVREQDTELPSAHMVVLFGVCLMSFAVGVGIGGRWCLRRDVAQVDATSLLVA</sequence>
<gene>
    <name evidence="2" type="ORF">PCOR1329_LOCUS52829</name>
</gene>
<accession>A0ABN9UY91</accession>